<dbReference type="GO" id="GO:0043137">
    <property type="term" value="P:DNA replication, removal of RNA primer"/>
    <property type="evidence" value="ECO:0007669"/>
    <property type="project" value="TreeGrafter"/>
</dbReference>
<dbReference type="InterPro" id="IPR012295">
    <property type="entry name" value="TBP_dom_sf"/>
</dbReference>
<evidence type="ECO:0000256" key="2">
    <source>
        <dbReference type="ARBA" id="ARBA00001946"/>
    </source>
</evidence>
<reference evidence="17 20" key="1">
    <citation type="submission" date="2018-02" db="EMBL/GenBank/DDBJ databases">
        <authorList>
            <person name="Rodrigo-Torres L."/>
            <person name="Arahal R. D."/>
            <person name="Lucena T."/>
        </authorList>
    </citation>
    <scope>NUCLEOTIDE SEQUENCE [LARGE SCALE GENOMIC DNA]</scope>
    <source>
        <strain evidence="17 20">CECT 8486</strain>
    </source>
</reference>
<dbReference type="InterPro" id="IPR024568">
    <property type="entry name" value="RNase_HIII_N"/>
</dbReference>
<dbReference type="Pfam" id="PF11858">
    <property type="entry name" value="DUF3378"/>
    <property type="match status" value="1"/>
</dbReference>
<dbReference type="EMBL" id="OKQR01000003">
    <property type="protein sequence ID" value="SPD94173.1"/>
    <property type="molecule type" value="Genomic_DNA"/>
</dbReference>
<comment type="function">
    <text evidence="3 14">Endonuclease that specifically degrades the RNA of RNA-DNA hybrids.</text>
</comment>
<evidence type="ECO:0000256" key="9">
    <source>
        <dbReference type="ARBA" id="ARBA00022722"/>
    </source>
</evidence>
<comment type="similarity">
    <text evidence="5 14">Belongs to the RNase HII family. RnhC subfamily.</text>
</comment>
<evidence type="ECO:0000313" key="17">
    <source>
        <dbReference type="EMBL" id="SPD94173.1"/>
    </source>
</evidence>
<evidence type="ECO:0000259" key="16">
    <source>
        <dbReference type="PROSITE" id="PS51975"/>
    </source>
</evidence>
<comment type="cofactor">
    <cofactor evidence="2">
        <name>Mg(2+)</name>
        <dbReference type="ChEBI" id="CHEBI:18420"/>
    </cofactor>
</comment>
<dbReference type="Gene3D" id="3.30.420.10">
    <property type="entry name" value="Ribonuclease H-like superfamily/Ribonuclease H"/>
    <property type="match status" value="1"/>
</dbReference>
<evidence type="ECO:0000256" key="7">
    <source>
        <dbReference type="ARBA" id="ARBA00021407"/>
    </source>
</evidence>
<dbReference type="GO" id="GO:0004523">
    <property type="term" value="F:RNA-DNA hybrid ribonuclease activity"/>
    <property type="evidence" value="ECO:0007669"/>
    <property type="project" value="UniProtKB-UniRule"/>
</dbReference>
<feature type="binding site" evidence="14 15">
    <location>
        <position position="95"/>
    </location>
    <ligand>
        <name>a divalent metal cation</name>
        <dbReference type="ChEBI" id="CHEBI:60240"/>
    </ligand>
</feature>
<keyword evidence="11 14" id="KW-0255">Endonuclease</keyword>
<dbReference type="CDD" id="cd06590">
    <property type="entry name" value="RNase_HII_bacteria_HIII_like"/>
    <property type="match status" value="1"/>
</dbReference>
<keyword evidence="20" id="KW-1185">Reference proteome</keyword>
<dbReference type="GO" id="GO:0005737">
    <property type="term" value="C:cytoplasm"/>
    <property type="evidence" value="ECO:0007669"/>
    <property type="project" value="UniProtKB-SubCell"/>
</dbReference>
<dbReference type="Proteomes" id="UP000239237">
    <property type="component" value="Unassembled WGS sequence"/>
</dbReference>
<accession>A0A2N9KG74</accession>
<evidence type="ECO:0000313" key="18">
    <source>
        <dbReference type="EMBL" id="SPE09600.1"/>
    </source>
</evidence>
<dbReference type="SUPFAM" id="SSF53098">
    <property type="entry name" value="Ribonuclease H-like"/>
    <property type="match status" value="1"/>
</dbReference>
<evidence type="ECO:0000313" key="20">
    <source>
        <dbReference type="Proteomes" id="UP000239237"/>
    </source>
</evidence>
<dbReference type="GO" id="GO:0003723">
    <property type="term" value="F:RNA binding"/>
    <property type="evidence" value="ECO:0007669"/>
    <property type="project" value="UniProtKB-UniRule"/>
</dbReference>
<evidence type="ECO:0000256" key="5">
    <source>
        <dbReference type="ARBA" id="ARBA00008378"/>
    </source>
</evidence>
<comment type="cofactor">
    <cofactor evidence="14 15">
        <name>Mn(2+)</name>
        <dbReference type="ChEBI" id="CHEBI:29035"/>
    </cofactor>
    <cofactor evidence="14 15">
        <name>Mg(2+)</name>
        <dbReference type="ChEBI" id="CHEBI:18420"/>
    </cofactor>
    <text evidence="14 15">Manganese or magnesium. Binds 1 divalent metal ion per monomer in the absence of substrate. May bind a second metal ion after substrate binding.</text>
</comment>
<evidence type="ECO:0000256" key="4">
    <source>
        <dbReference type="ARBA" id="ARBA00004496"/>
    </source>
</evidence>
<keyword evidence="8 14" id="KW-0963">Cytoplasm</keyword>
<dbReference type="PANTHER" id="PTHR10954:SF23">
    <property type="entry name" value="RIBONUCLEASE"/>
    <property type="match status" value="1"/>
</dbReference>
<comment type="catalytic activity">
    <reaction evidence="1 14 15">
        <text>Endonucleolytic cleavage to 5'-phosphomonoester.</text>
        <dbReference type="EC" id="3.1.26.4"/>
    </reaction>
</comment>
<dbReference type="FunFam" id="3.30.420.10:FF:000047">
    <property type="entry name" value="Ribonuclease HIII"/>
    <property type="match status" value="1"/>
</dbReference>
<name>A0A2N9KG74_9LACO</name>
<dbReference type="Pfam" id="PF01351">
    <property type="entry name" value="RNase_HII"/>
    <property type="match status" value="1"/>
</dbReference>
<dbReference type="EC" id="3.1.26.4" evidence="6 14"/>
<evidence type="ECO:0000256" key="8">
    <source>
        <dbReference type="ARBA" id="ARBA00022490"/>
    </source>
</evidence>
<dbReference type="Proteomes" id="UP000237923">
    <property type="component" value="Unassembled WGS sequence"/>
</dbReference>
<dbReference type="PANTHER" id="PTHR10954">
    <property type="entry name" value="RIBONUCLEASE H2 SUBUNIT A"/>
    <property type="match status" value="1"/>
</dbReference>
<evidence type="ECO:0000256" key="1">
    <source>
        <dbReference type="ARBA" id="ARBA00000077"/>
    </source>
</evidence>
<dbReference type="InterPro" id="IPR012337">
    <property type="entry name" value="RNaseH-like_sf"/>
</dbReference>
<dbReference type="PROSITE" id="PS51975">
    <property type="entry name" value="RNASE_H_2"/>
    <property type="match status" value="1"/>
</dbReference>
<protein>
    <recommendedName>
        <fullName evidence="7 14">Ribonuclease HIII</fullName>
        <shortName evidence="14">RNase HIII</shortName>
        <ecNumber evidence="6 14">3.1.26.4</ecNumber>
    </recommendedName>
</protein>
<dbReference type="CDD" id="cd14796">
    <property type="entry name" value="RNAse_HIII_N"/>
    <property type="match status" value="1"/>
</dbReference>
<feature type="domain" description="RNase H type-2" evidence="16">
    <location>
        <begin position="89"/>
        <end position="303"/>
    </location>
</feature>
<dbReference type="RefSeq" id="WP_072614150.1">
    <property type="nucleotide sequence ID" value="NZ_AP017935.1"/>
</dbReference>
<dbReference type="NCBIfam" id="TIGR00716">
    <property type="entry name" value="rnhC"/>
    <property type="match status" value="1"/>
</dbReference>
<sequence>MQTVIQVNKEQLEQITNYYHQFPSNKVPAGALFSVTTGSVTVTGYYSGKIMFQGRSVNTEVAKWQTNSSHKSKTTKKTVIGLPADFANWSVLGSDEVGAGAYFGPLTTAAVYVSKENLEWVRALGIADSKTLTDDRMKKIAPQIISKLPHHVVNLMPEKYNQLQPLHNVNQMKAISHNFALGKVLDKIFPTIPQAILIDQFAQQSTYFNYLKKANQQRIIHENVYFTTKGEQYHLSVAAASILARVVELDAMSKLSAEAGIKLPIGAGREVDTVAAELLRRGIDLKHYAKLHFANTKKAERLL</sequence>
<organism evidence="18 19">
    <name type="scientific">Leuconostoc suionicum</name>
    <dbReference type="NCBI Taxonomy" id="1511761"/>
    <lineage>
        <taxon>Bacteria</taxon>
        <taxon>Bacillati</taxon>
        <taxon>Bacillota</taxon>
        <taxon>Bacilli</taxon>
        <taxon>Lactobacillales</taxon>
        <taxon>Lactobacillaceae</taxon>
        <taxon>Leuconostoc</taxon>
    </lineage>
</organism>
<evidence type="ECO:0000256" key="12">
    <source>
        <dbReference type="ARBA" id="ARBA00022801"/>
    </source>
</evidence>
<feature type="binding site" evidence="14 15">
    <location>
        <position position="96"/>
    </location>
    <ligand>
        <name>a divalent metal cation</name>
        <dbReference type="ChEBI" id="CHEBI:60240"/>
    </ligand>
</feature>
<keyword evidence="9 14" id="KW-0540">Nuclease</keyword>
<dbReference type="GeneID" id="99674779"/>
<evidence type="ECO:0000256" key="11">
    <source>
        <dbReference type="ARBA" id="ARBA00022759"/>
    </source>
</evidence>
<comment type="subcellular location">
    <subcellularLocation>
        <location evidence="4 14">Cytoplasm</location>
    </subcellularLocation>
</comment>
<keyword evidence="13 14" id="KW-0460">Magnesium</keyword>
<gene>
    <name evidence="14 18" type="primary">rnhC</name>
    <name evidence="17" type="ORF">LES8486_01623</name>
    <name evidence="18" type="ORF">LES9216_01770</name>
</gene>
<evidence type="ECO:0000256" key="3">
    <source>
        <dbReference type="ARBA" id="ARBA00004065"/>
    </source>
</evidence>
<evidence type="ECO:0000256" key="13">
    <source>
        <dbReference type="ARBA" id="ARBA00022842"/>
    </source>
</evidence>
<keyword evidence="10 14" id="KW-0479">Metal-binding</keyword>
<dbReference type="GO" id="GO:0000287">
    <property type="term" value="F:magnesium ion binding"/>
    <property type="evidence" value="ECO:0007669"/>
    <property type="project" value="UniProtKB-UniRule"/>
</dbReference>
<dbReference type="PIRSF" id="PIRSF037748">
    <property type="entry name" value="RnhC"/>
    <property type="match status" value="1"/>
</dbReference>
<evidence type="ECO:0000256" key="10">
    <source>
        <dbReference type="ARBA" id="ARBA00022723"/>
    </source>
</evidence>
<dbReference type="HAMAP" id="MF_00053">
    <property type="entry name" value="RNase_HIII"/>
    <property type="match status" value="1"/>
</dbReference>
<dbReference type="InterPro" id="IPR036397">
    <property type="entry name" value="RNaseH_sf"/>
</dbReference>
<reference evidence="18 19" key="2">
    <citation type="submission" date="2018-02" db="EMBL/GenBank/DDBJ databases">
        <authorList>
            <person name="Cohen D.B."/>
            <person name="Kent A.D."/>
        </authorList>
    </citation>
    <scope>NUCLEOTIDE SEQUENCE [LARGE SCALE GENOMIC DNA]</scope>
    <source>
        <strain evidence="18 19">CECT 9216</strain>
    </source>
</reference>
<dbReference type="KEGG" id="lsu:A6B45_08220"/>
<dbReference type="Gene3D" id="3.30.310.10">
    <property type="entry name" value="TATA-Binding Protein"/>
    <property type="match status" value="1"/>
</dbReference>
<dbReference type="InterPro" id="IPR004641">
    <property type="entry name" value="RNase_HIII"/>
</dbReference>
<evidence type="ECO:0000256" key="15">
    <source>
        <dbReference type="PROSITE-ProRule" id="PRU01319"/>
    </source>
</evidence>
<dbReference type="GO" id="GO:0032299">
    <property type="term" value="C:ribonuclease H2 complex"/>
    <property type="evidence" value="ECO:0007669"/>
    <property type="project" value="TreeGrafter"/>
</dbReference>
<evidence type="ECO:0000313" key="19">
    <source>
        <dbReference type="Proteomes" id="UP000237923"/>
    </source>
</evidence>
<dbReference type="AlphaFoldDB" id="A0A2N9KG74"/>
<feature type="binding site" evidence="14 15">
    <location>
        <position position="199"/>
    </location>
    <ligand>
        <name>a divalent metal cation</name>
        <dbReference type="ChEBI" id="CHEBI:60240"/>
    </ligand>
</feature>
<dbReference type="GO" id="GO:0006298">
    <property type="term" value="P:mismatch repair"/>
    <property type="evidence" value="ECO:0007669"/>
    <property type="project" value="TreeGrafter"/>
</dbReference>
<evidence type="ECO:0000256" key="14">
    <source>
        <dbReference type="HAMAP-Rule" id="MF_00053"/>
    </source>
</evidence>
<proteinExistence type="inferred from homology"/>
<dbReference type="EMBL" id="OKQU01000003">
    <property type="protein sequence ID" value="SPE09600.1"/>
    <property type="molecule type" value="Genomic_DNA"/>
</dbReference>
<dbReference type="InterPro" id="IPR001352">
    <property type="entry name" value="RNase_HII/HIII"/>
</dbReference>
<keyword evidence="12 14" id="KW-0378">Hydrolase</keyword>
<evidence type="ECO:0000256" key="6">
    <source>
        <dbReference type="ARBA" id="ARBA00012180"/>
    </source>
</evidence>
<dbReference type="InterPro" id="IPR024567">
    <property type="entry name" value="RNase_HII/HIII_dom"/>
</dbReference>